<organism evidence="1">
    <name type="scientific">marine metagenome</name>
    <dbReference type="NCBI Taxonomy" id="408172"/>
    <lineage>
        <taxon>unclassified sequences</taxon>
        <taxon>metagenomes</taxon>
        <taxon>ecological metagenomes</taxon>
    </lineage>
</organism>
<dbReference type="AlphaFoldDB" id="A0A381PZV9"/>
<protein>
    <submittedName>
        <fullName evidence="1">Uncharacterized protein</fullName>
    </submittedName>
</protein>
<dbReference type="EMBL" id="UINC01001150">
    <property type="protein sequence ID" value="SUZ72575.1"/>
    <property type="molecule type" value="Genomic_DNA"/>
</dbReference>
<proteinExistence type="predicted"/>
<name>A0A381PZV9_9ZZZZ</name>
<reference evidence="1" key="1">
    <citation type="submission" date="2018-05" db="EMBL/GenBank/DDBJ databases">
        <authorList>
            <person name="Lanie J.A."/>
            <person name="Ng W.-L."/>
            <person name="Kazmierczak K.M."/>
            <person name="Andrzejewski T.M."/>
            <person name="Davidsen T.M."/>
            <person name="Wayne K.J."/>
            <person name="Tettelin H."/>
            <person name="Glass J.I."/>
            <person name="Rusch D."/>
            <person name="Podicherti R."/>
            <person name="Tsui H.-C.T."/>
            <person name="Winkler M.E."/>
        </authorList>
    </citation>
    <scope>NUCLEOTIDE SEQUENCE</scope>
</reference>
<evidence type="ECO:0000313" key="1">
    <source>
        <dbReference type="EMBL" id="SUZ72575.1"/>
    </source>
</evidence>
<sequence>MPHAQFFDYTPTGAVSGDDRYLKTVKPGTVERVSENGDQCFWYKAMTCPALIYPVPDVSTLERTSDDVIYVDFTHELSPVPHRPREASAQLPFAFPRAAASRESGRVPSWV</sequence>
<accession>A0A381PZV9</accession>
<gene>
    <name evidence="1" type="ORF">METZ01_LOCUS25429</name>
</gene>